<proteinExistence type="predicted"/>
<evidence type="ECO:0000313" key="1">
    <source>
        <dbReference type="Proteomes" id="UP000095286"/>
    </source>
</evidence>
<accession>A0AC35UC97</accession>
<reference evidence="2" key="1">
    <citation type="submission" date="2016-11" db="UniProtKB">
        <authorList>
            <consortium name="WormBaseParasite"/>
        </authorList>
    </citation>
    <scope>IDENTIFICATION</scope>
    <source>
        <strain evidence="2">KR3021</strain>
    </source>
</reference>
<organism evidence="1 2">
    <name type="scientific">Rhabditophanes sp. KR3021</name>
    <dbReference type="NCBI Taxonomy" id="114890"/>
    <lineage>
        <taxon>Eukaryota</taxon>
        <taxon>Metazoa</taxon>
        <taxon>Ecdysozoa</taxon>
        <taxon>Nematoda</taxon>
        <taxon>Chromadorea</taxon>
        <taxon>Rhabditida</taxon>
        <taxon>Tylenchina</taxon>
        <taxon>Panagrolaimomorpha</taxon>
        <taxon>Strongyloidoidea</taxon>
        <taxon>Alloionematidae</taxon>
        <taxon>Rhabditophanes</taxon>
    </lineage>
</organism>
<dbReference type="Proteomes" id="UP000095286">
    <property type="component" value="Unplaced"/>
</dbReference>
<evidence type="ECO:0000313" key="2">
    <source>
        <dbReference type="WBParaSite" id="RSKR_0000952000.1"/>
    </source>
</evidence>
<protein>
    <submittedName>
        <fullName evidence="2">M20_dimer domain-containing protein</fullName>
    </submittedName>
</protein>
<name>A0AC35UC97_9BILA</name>
<sequence length="474" mass="52295">MADNIQKFTQYVDEHKDTYIDRLRVAVSIKSISAEPEHRQDCLKMVDHTQKMLEAIGAKCEQIDNGKQTTSDGQVIPLPPILFATLGDDPKKKTLLVYGHIDVQPATIEDGWNTEPFELTEIDGKLYGRGSTDDKGPVLAWIHAIEAMQQLKIDVPVNLKFVIEAMEESGSEGLDETLAKYKDTFLSGVDFSCISDNYWLGRNKPCITVGLRGLSYFAVEVQGTKTDLHSGIYGGSVHEPLNDLVWIMGQLADSNGDILIEGIKDLIAPVTPEEEARYSTIDFDPEVFRETIEAPQLVSTKKEQLLMNRMRNPALSIHGIEGAFYGPGGKTVISAKVTGKFSIRTVPNMRPEAVEKLVINYLNKIWATRQSPNHFKPLCLSSTPYWVGGADNSNYRAAETAIIKVFGITPDTTLEGGSIGSVLSIEEFTKSSLILLPIGSADDNAHAQNEKLNVSNYIEGTKVLGLYLFELGKL</sequence>
<dbReference type="WBParaSite" id="RSKR_0000952000.1">
    <property type="protein sequence ID" value="RSKR_0000952000.1"/>
    <property type="gene ID" value="RSKR_0000952000"/>
</dbReference>